<evidence type="ECO:0000256" key="7">
    <source>
        <dbReference type="ARBA" id="ARBA00022691"/>
    </source>
</evidence>
<feature type="region of interest" description="Disordered" evidence="11">
    <location>
        <begin position="16"/>
        <end position="36"/>
    </location>
</feature>
<dbReference type="STRING" id="3818.A0A445DFF8"/>
<evidence type="ECO:0008006" key="14">
    <source>
        <dbReference type="Google" id="ProtNLM"/>
    </source>
</evidence>
<protein>
    <recommendedName>
        <fullName evidence="14">Ribosomal RNA small subunit methyltransferase</fullName>
    </recommendedName>
</protein>
<dbReference type="Gene3D" id="3.40.1280.10">
    <property type="match status" value="1"/>
</dbReference>
<feature type="compositionally biased region" description="Basic and acidic residues" evidence="11">
    <location>
        <begin position="22"/>
        <end position="36"/>
    </location>
</feature>
<dbReference type="GO" id="GO:0070475">
    <property type="term" value="P:rRNA base methylation"/>
    <property type="evidence" value="ECO:0007669"/>
    <property type="project" value="InterPro"/>
</dbReference>
<keyword evidence="3" id="KW-0690">Ribosome biogenesis</keyword>
<dbReference type="FunFam" id="3.40.1280.10:FF:000003">
    <property type="entry name" value="Ribosomal RNA small subunit methyltransferase"/>
    <property type="match status" value="1"/>
</dbReference>
<comment type="subcellular location">
    <subcellularLocation>
        <location evidence="1">Nucleus</location>
        <location evidence="1">Nucleolus</location>
    </subcellularLocation>
</comment>
<dbReference type="GO" id="GO:0019843">
    <property type="term" value="F:rRNA binding"/>
    <property type="evidence" value="ECO:0007669"/>
    <property type="project" value="UniProtKB-KW"/>
</dbReference>
<organism evidence="12 13">
    <name type="scientific">Arachis hypogaea</name>
    <name type="common">Peanut</name>
    <dbReference type="NCBI Taxonomy" id="3818"/>
    <lineage>
        <taxon>Eukaryota</taxon>
        <taxon>Viridiplantae</taxon>
        <taxon>Streptophyta</taxon>
        <taxon>Embryophyta</taxon>
        <taxon>Tracheophyta</taxon>
        <taxon>Spermatophyta</taxon>
        <taxon>Magnoliopsida</taxon>
        <taxon>eudicotyledons</taxon>
        <taxon>Gunneridae</taxon>
        <taxon>Pentapetalae</taxon>
        <taxon>rosids</taxon>
        <taxon>fabids</taxon>
        <taxon>Fabales</taxon>
        <taxon>Fabaceae</taxon>
        <taxon>Papilionoideae</taxon>
        <taxon>50 kb inversion clade</taxon>
        <taxon>dalbergioids sensu lato</taxon>
        <taxon>Dalbergieae</taxon>
        <taxon>Pterocarpus clade</taxon>
        <taxon>Arachis</taxon>
    </lineage>
</organism>
<dbReference type="GO" id="GO:0032040">
    <property type="term" value="C:small-subunit processome"/>
    <property type="evidence" value="ECO:0007669"/>
    <property type="project" value="TreeGrafter"/>
</dbReference>
<evidence type="ECO:0000256" key="11">
    <source>
        <dbReference type="SAM" id="MobiDB-lite"/>
    </source>
</evidence>
<keyword evidence="8" id="KW-0699">rRNA-binding</keyword>
<gene>
    <name evidence="12" type="ORF">Ahy_A04g019145</name>
</gene>
<keyword evidence="9" id="KW-0694">RNA-binding</keyword>
<dbReference type="PANTHER" id="PTHR12636">
    <property type="entry name" value="NEP1/MRA1"/>
    <property type="match status" value="1"/>
</dbReference>
<evidence type="ECO:0000256" key="3">
    <source>
        <dbReference type="ARBA" id="ARBA00022517"/>
    </source>
</evidence>
<evidence type="ECO:0000256" key="1">
    <source>
        <dbReference type="ARBA" id="ARBA00004604"/>
    </source>
</evidence>
<dbReference type="CDD" id="cd18088">
    <property type="entry name" value="Nep1-like"/>
    <property type="match status" value="1"/>
</dbReference>
<dbReference type="EMBL" id="SDMP01000004">
    <property type="protein sequence ID" value="RYR61900.1"/>
    <property type="molecule type" value="Genomic_DNA"/>
</dbReference>
<proteinExistence type="inferred from homology"/>
<evidence type="ECO:0000256" key="10">
    <source>
        <dbReference type="ARBA" id="ARBA00023242"/>
    </source>
</evidence>
<evidence type="ECO:0000256" key="9">
    <source>
        <dbReference type="ARBA" id="ARBA00022884"/>
    </source>
</evidence>
<dbReference type="PANTHER" id="PTHR12636:SF13">
    <property type="entry name" value="RIBOSOMAL RNA SMALL SUBUNIT METHYLTRANSFERASE NEP1-LIKE"/>
    <property type="match status" value="1"/>
</dbReference>
<dbReference type="InterPro" id="IPR029028">
    <property type="entry name" value="Alpha/beta_knot_MTases"/>
</dbReference>
<keyword evidence="4" id="KW-0698">rRNA processing</keyword>
<name>A0A445DFF8_ARAHY</name>
<dbReference type="AlphaFoldDB" id="A0A445DFF8"/>
<dbReference type="Proteomes" id="UP000289738">
    <property type="component" value="Chromosome A04"/>
</dbReference>
<accession>A0A445DFF8</accession>
<reference evidence="12 13" key="1">
    <citation type="submission" date="2019-01" db="EMBL/GenBank/DDBJ databases">
        <title>Sequencing of cultivated peanut Arachis hypogaea provides insights into genome evolution and oil improvement.</title>
        <authorList>
            <person name="Chen X."/>
        </authorList>
    </citation>
    <scope>NUCLEOTIDE SEQUENCE [LARGE SCALE GENOMIC DNA]</scope>
    <source>
        <strain evidence="13">cv. Fuhuasheng</strain>
        <tissue evidence="12">Leaves</tissue>
    </source>
</reference>
<keyword evidence="7" id="KW-0949">S-adenosyl-L-methionine</keyword>
<keyword evidence="13" id="KW-1185">Reference proteome</keyword>
<sequence length="259" mass="29341">MLTPCANSRLKRKMLETQTQCSEEKEEPRELDSKIGKVDRMLGSPQDPNVRSRAIFILENASLKKGLVKKEWKILNSHDDANVLLKQNKSLNDYRPDIVFEALRSIIDSPLNKYGLVEAIFVKIDGGALFEIKPHVRIPRTCKRFCGLIVDLLRKSRVCAKDTNEVLIRIVEEPVTRHLPVNSHIVGLSYSSKKVVHIDDYVSSLSDHMTPVFVVGAMVNGKVKEDHTHDYISVSDYPLGAKCCVSLICDALEQKWKLF</sequence>
<comment type="caution">
    <text evidence="12">The sequence shown here is derived from an EMBL/GenBank/DDBJ whole genome shotgun (WGS) entry which is preliminary data.</text>
</comment>
<evidence type="ECO:0000313" key="13">
    <source>
        <dbReference type="Proteomes" id="UP000289738"/>
    </source>
</evidence>
<evidence type="ECO:0000313" key="12">
    <source>
        <dbReference type="EMBL" id="RYR61900.1"/>
    </source>
</evidence>
<keyword evidence="5" id="KW-0489">Methyltransferase</keyword>
<evidence type="ECO:0000256" key="4">
    <source>
        <dbReference type="ARBA" id="ARBA00022552"/>
    </source>
</evidence>
<evidence type="ECO:0000256" key="2">
    <source>
        <dbReference type="ARBA" id="ARBA00008115"/>
    </source>
</evidence>
<dbReference type="OrthoDB" id="269804at2759"/>
<dbReference type="Pfam" id="PF03587">
    <property type="entry name" value="EMG1"/>
    <property type="match status" value="1"/>
</dbReference>
<dbReference type="GO" id="GO:0070037">
    <property type="term" value="F:rRNA (pseudouridine) methyltransferase activity"/>
    <property type="evidence" value="ECO:0007669"/>
    <property type="project" value="InterPro"/>
</dbReference>
<dbReference type="InterPro" id="IPR005304">
    <property type="entry name" value="Rbsml_bgen_MeTrfase_EMG1/NEP1"/>
</dbReference>
<dbReference type="SUPFAM" id="SSF75217">
    <property type="entry name" value="alpha/beta knot"/>
    <property type="match status" value="1"/>
</dbReference>
<evidence type="ECO:0000256" key="8">
    <source>
        <dbReference type="ARBA" id="ARBA00022730"/>
    </source>
</evidence>
<evidence type="ECO:0000256" key="6">
    <source>
        <dbReference type="ARBA" id="ARBA00022679"/>
    </source>
</evidence>
<evidence type="ECO:0000256" key="5">
    <source>
        <dbReference type="ARBA" id="ARBA00022603"/>
    </source>
</evidence>
<keyword evidence="10" id="KW-0539">Nucleus</keyword>
<comment type="similarity">
    <text evidence="2">Belongs to the class IV-like SAM-binding methyltransferase superfamily. RNA methyltransferase NEP1 family.</text>
</comment>
<keyword evidence="6" id="KW-0808">Transferase</keyword>
<dbReference type="InterPro" id="IPR029026">
    <property type="entry name" value="tRNA_m1G_MTases_N"/>
</dbReference>